<dbReference type="InterPro" id="IPR003749">
    <property type="entry name" value="ThiS/MoaD-like"/>
</dbReference>
<dbReference type="CDD" id="cd00565">
    <property type="entry name" value="Ubl_ThiS"/>
    <property type="match status" value="1"/>
</dbReference>
<dbReference type="PANTHER" id="PTHR34472:SF1">
    <property type="entry name" value="SULFUR CARRIER PROTEIN THIS"/>
    <property type="match status" value="1"/>
</dbReference>
<dbReference type="Gene3D" id="3.10.20.30">
    <property type="match status" value="1"/>
</dbReference>
<protein>
    <submittedName>
        <fullName evidence="1">Sulfur carrier protein ThiS</fullName>
    </submittedName>
</protein>
<dbReference type="NCBIfam" id="TIGR01683">
    <property type="entry name" value="thiS"/>
    <property type="match status" value="1"/>
</dbReference>
<dbReference type="Pfam" id="PF02597">
    <property type="entry name" value="ThiS"/>
    <property type="match status" value="1"/>
</dbReference>
<dbReference type="OrthoDB" id="197113at2"/>
<evidence type="ECO:0000313" key="2">
    <source>
        <dbReference type="Proteomes" id="UP000309215"/>
    </source>
</evidence>
<dbReference type="AlphaFoldDB" id="A0A4U1JC47"/>
<dbReference type="SUPFAM" id="SSF54285">
    <property type="entry name" value="MoaD/ThiS"/>
    <property type="match status" value="1"/>
</dbReference>
<gene>
    <name evidence="1" type="primary">thiS</name>
    <name evidence="1" type="ORF">E8A74_16330</name>
</gene>
<proteinExistence type="predicted"/>
<reference evidence="1 2" key="1">
    <citation type="submission" date="2019-04" db="EMBL/GenBank/DDBJ databases">
        <authorList>
            <person name="Li Y."/>
            <person name="Wang J."/>
        </authorList>
    </citation>
    <scope>NUCLEOTIDE SEQUENCE [LARGE SCALE GENOMIC DNA]</scope>
    <source>
        <strain evidence="1 2">DSM 14668</strain>
    </source>
</reference>
<keyword evidence="2" id="KW-1185">Reference proteome</keyword>
<dbReference type="InterPro" id="IPR012675">
    <property type="entry name" value="Beta-grasp_dom_sf"/>
</dbReference>
<dbReference type="InterPro" id="IPR016155">
    <property type="entry name" value="Mopterin_synth/thiamin_S_b"/>
</dbReference>
<dbReference type="EMBL" id="SSMQ01000015">
    <property type="protein sequence ID" value="TKD07861.1"/>
    <property type="molecule type" value="Genomic_DNA"/>
</dbReference>
<organism evidence="1 2">
    <name type="scientific">Polyangium fumosum</name>
    <dbReference type="NCBI Taxonomy" id="889272"/>
    <lineage>
        <taxon>Bacteria</taxon>
        <taxon>Pseudomonadati</taxon>
        <taxon>Myxococcota</taxon>
        <taxon>Polyangia</taxon>
        <taxon>Polyangiales</taxon>
        <taxon>Polyangiaceae</taxon>
        <taxon>Polyangium</taxon>
    </lineage>
</organism>
<evidence type="ECO:0000313" key="1">
    <source>
        <dbReference type="EMBL" id="TKD07861.1"/>
    </source>
</evidence>
<comment type="caution">
    <text evidence="1">The sequence shown here is derived from an EMBL/GenBank/DDBJ whole genome shotgun (WGS) entry which is preliminary data.</text>
</comment>
<name>A0A4U1JC47_9BACT</name>
<dbReference type="InterPro" id="IPR010035">
    <property type="entry name" value="Thi_S"/>
</dbReference>
<accession>A0A4U1JC47</accession>
<dbReference type="RefSeq" id="WP_136929949.1">
    <property type="nucleotide sequence ID" value="NZ_SSMQ01000015.1"/>
</dbReference>
<sequence>MRIRLNGEEIDTTAKDLAALIEDRGFDVSGVATALNGEFVPRALRAETRLAEGDAVEVLRPMQGG</sequence>
<dbReference type="Proteomes" id="UP000309215">
    <property type="component" value="Unassembled WGS sequence"/>
</dbReference>
<dbReference type="PANTHER" id="PTHR34472">
    <property type="entry name" value="SULFUR CARRIER PROTEIN THIS"/>
    <property type="match status" value="1"/>
</dbReference>